<organism evidence="2">
    <name type="scientific">Salmonella newport</name>
    <dbReference type="NCBI Taxonomy" id="108619"/>
    <lineage>
        <taxon>Bacteria</taxon>
        <taxon>Pseudomonadati</taxon>
        <taxon>Pseudomonadota</taxon>
        <taxon>Gammaproteobacteria</taxon>
        <taxon>Enterobacterales</taxon>
        <taxon>Enterobacteriaceae</taxon>
        <taxon>Salmonella</taxon>
    </lineage>
</organism>
<evidence type="ECO:0000313" key="2">
    <source>
        <dbReference type="EMBL" id="ECB1915594.1"/>
    </source>
</evidence>
<name>A0A5X8Y1D3_SALNE</name>
<comment type="caution">
    <text evidence="2">The sequence shown here is derived from an EMBL/GenBank/DDBJ whole genome shotgun (WGS) entry which is preliminary data.</text>
</comment>
<accession>A0A5X8Y1D3</accession>
<reference evidence="2" key="1">
    <citation type="submission" date="2019-01" db="EMBL/GenBank/DDBJ databases">
        <authorList>
            <person name="Ashton P.M."/>
            <person name="Dallman T."/>
            <person name="Nair S."/>
            <person name="De Pinna E."/>
            <person name="Peters T."/>
            <person name="Grant K."/>
        </authorList>
    </citation>
    <scope>NUCLEOTIDE SEQUENCE</scope>
    <source>
        <strain evidence="2">500372</strain>
    </source>
</reference>
<proteinExistence type="predicted"/>
<feature type="non-terminal residue" evidence="2">
    <location>
        <position position="218"/>
    </location>
</feature>
<gene>
    <name evidence="2" type="ORF">EVG73_25005</name>
</gene>
<keyword evidence="1" id="KW-0175">Coiled coil</keyword>
<protein>
    <submittedName>
        <fullName evidence="2">Phage tail tape measure protein</fullName>
    </submittedName>
</protein>
<feature type="coiled-coil region" evidence="1">
    <location>
        <begin position="82"/>
        <end position="116"/>
    </location>
</feature>
<dbReference type="AlphaFoldDB" id="A0A5X8Y1D3"/>
<sequence>MDQVANLVIDLSLDSQKFKDEVPRIKKMLEDASGKAEISAQRQKNLLELLQKQGRAYIDGSGAVFNATTRQKQALILNSQAYDQVSQRVDITQRNIEALTQKMREEQAQAAAVAQAQDAAAAAFYRQIDSVKQLSGGLHELQRIQAQIRQAKGSGNISQGDYLGLVSETTAKTRELTEAEALATQKKAQFIRSLKEQAAAQSLSRAELLRVKAAELGV</sequence>
<dbReference type="EMBL" id="AAHWTY010000121">
    <property type="protein sequence ID" value="ECB1915594.1"/>
    <property type="molecule type" value="Genomic_DNA"/>
</dbReference>
<evidence type="ECO:0000256" key="1">
    <source>
        <dbReference type="SAM" id="Coils"/>
    </source>
</evidence>